<feature type="region of interest" description="Disordered" evidence="1">
    <location>
        <begin position="23"/>
        <end position="48"/>
    </location>
</feature>
<feature type="chain" id="PRO_5003840227" evidence="2">
    <location>
        <begin position="22"/>
        <end position="591"/>
    </location>
</feature>
<proteinExistence type="predicted"/>
<feature type="compositionally biased region" description="Polar residues" evidence="1">
    <location>
        <begin position="560"/>
        <end position="569"/>
    </location>
</feature>
<feature type="signal peptide" evidence="2">
    <location>
        <begin position="1"/>
        <end position="21"/>
    </location>
</feature>
<evidence type="ECO:0000256" key="2">
    <source>
        <dbReference type="SAM" id="SignalP"/>
    </source>
</evidence>
<feature type="compositionally biased region" description="Polar residues" evidence="1">
    <location>
        <begin position="394"/>
        <end position="407"/>
    </location>
</feature>
<feature type="region of interest" description="Disordered" evidence="1">
    <location>
        <begin position="366"/>
        <end position="416"/>
    </location>
</feature>
<gene>
    <name evidence="3" type="ORF">THAOC_36227</name>
</gene>
<feature type="region of interest" description="Disordered" evidence="1">
    <location>
        <begin position="433"/>
        <end position="591"/>
    </location>
</feature>
<dbReference type="Proteomes" id="UP000266841">
    <property type="component" value="Unassembled WGS sequence"/>
</dbReference>
<evidence type="ECO:0000313" key="4">
    <source>
        <dbReference type="Proteomes" id="UP000266841"/>
    </source>
</evidence>
<evidence type="ECO:0000256" key="1">
    <source>
        <dbReference type="SAM" id="MobiDB-lite"/>
    </source>
</evidence>
<protein>
    <submittedName>
        <fullName evidence="3">Uncharacterized protein</fullName>
    </submittedName>
</protein>
<organism evidence="3 4">
    <name type="scientific">Thalassiosira oceanica</name>
    <name type="common">Marine diatom</name>
    <dbReference type="NCBI Taxonomy" id="159749"/>
    <lineage>
        <taxon>Eukaryota</taxon>
        <taxon>Sar</taxon>
        <taxon>Stramenopiles</taxon>
        <taxon>Ochrophyta</taxon>
        <taxon>Bacillariophyta</taxon>
        <taxon>Coscinodiscophyceae</taxon>
        <taxon>Thalassiosirophycidae</taxon>
        <taxon>Thalassiosirales</taxon>
        <taxon>Thalassiosiraceae</taxon>
        <taxon>Thalassiosira</taxon>
    </lineage>
</organism>
<feature type="compositionally biased region" description="Low complexity" evidence="1">
    <location>
        <begin position="460"/>
        <end position="474"/>
    </location>
</feature>
<dbReference type="AlphaFoldDB" id="K0RF73"/>
<keyword evidence="4" id="KW-1185">Reference proteome</keyword>
<feature type="region of interest" description="Disordered" evidence="1">
    <location>
        <begin position="281"/>
        <end position="314"/>
    </location>
</feature>
<dbReference type="EMBL" id="AGNL01048718">
    <property type="protein sequence ID" value="EJK45172.1"/>
    <property type="molecule type" value="Genomic_DNA"/>
</dbReference>
<feature type="compositionally biased region" description="Pro residues" evidence="1">
    <location>
        <begin position="437"/>
        <end position="447"/>
    </location>
</feature>
<evidence type="ECO:0000313" key="3">
    <source>
        <dbReference type="EMBL" id="EJK45172.1"/>
    </source>
</evidence>
<feature type="compositionally biased region" description="Acidic residues" evidence="1">
    <location>
        <begin position="297"/>
        <end position="311"/>
    </location>
</feature>
<accession>K0RF73</accession>
<reference evidence="3 4" key="1">
    <citation type="journal article" date="2012" name="Genome Biol.">
        <title>Genome and low-iron response of an oceanic diatom adapted to chronic iron limitation.</title>
        <authorList>
            <person name="Lommer M."/>
            <person name="Specht M."/>
            <person name="Roy A.S."/>
            <person name="Kraemer L."/>
            <person name="Andreson R."/>
            <person name="Gutowska M.A."/>
            <person name="Wolf J."/>
            <person name="Bergner S.V."/>
            <person name="Schilhabel M.B."/>
            <person name="Klostermeier U.C."/>
            <person name="Beiko R.G."/>
            <person name="Rosenstiel P."/>
            <person name="Hippler M."/>
            <person name="Laroche J."/>
        </authorList>
    </citation>
    <scope>NUCLEOTIDE SEQUENCE [LARGE SCALE GENOMIC DNA]</scope>
    <source>
        <strain evidence="3 4">CCMP1005</strain>
    </source>
</reference>
<name>K0RF73_THAOC</name>
<sequence>MARPFLLVAAAWLLLVPSSFSRGLRVSSDPTSVQEPKRHDIPHLRQGPRPKNCQNSQCFNYDLFDCFHRTSAECNKDNYNIANPGEFPQFKSPAPTVTPPTKRPTVTKPVVLERSNHPIIVSLGRLPSGWQKAHPALMDQVKTSVRLFALQSLMNCKAGWDVPAEITGVTIVPGRIPGRLDSVLFSVQISAEIRGFADVIQGYVETCMEMGRGSLIQRLKALDPNVFANLSIITGSFDPLDVNNNPTLRPTDSVQQIEVAETFPPSPVVVAAIPSIPSVPAIPAPQFGEGKERDEGVEGGEGDDEGEDEGEGGGSLLAENMWLIGLAASSILLVFPCVMISRRAKKKREAAKVEAKKTAMMMNQLKSAGAPGGASGGSPDPLTQNVLDSLFGMSGNTASTGVSSASRPTPEPSASAGAIAALDSLIAVSAASKPSKPYAPAPKPPLASAPKNQLNQGYVPTRRNPNPRASNSRPVKANKRKNEAVGKKKPTRAELIAAQEEMWAKRAAAGQSASKLKATPKLQRSKSASKLKATPKLQRSKEIVRSKSQRRSSKEIVPFQPNSHQQSSKEIVPYRPSPQQQRQQRHHAAPH</sequence>
<comment type="caution">
    <text evidence="3">The sequence shown here is derived from an EMBL/GenBank/DDBJ whole genome shotgun (WGS) entry which is preliminary data.</text>
</comment>
<keyword evidence="2" id="KW-0732">Signal</keyword>